<evidence type="ECO:0000313" key="2">
    <source>
        <dbReference type="EMBL" id="ECK7315286.1"/>
    </source>
</evidence>
<dbReference type="Pfam" id="PF24233">
    <property type="entry name" value="DUF7446"/>
    <property type="match status" value="1"/>
</dbReference>
<dbReference type="InterPro" id="IPR055869">
    <property type="entry name" value="DUF7446"/>
</dbReference>
<protein>
    <submittedName>
        <fullName evidence="2">Uncharacterized protein</fullName>
    </submittedName>
</protein>
<dbReference type="EMBL" id="AAIVFG010000045">
    <property type="protein sequence ID" value="ECI4618370.1"/>
    <property type="molecule type" value="Genomic_DNA"/>
</dbReference>
<gene>
    <name evidence="1" type="ORF">DPC26_22585</name>
    <name evidence="2" type="ORF">FRN22_21480</name>
</gene>
<reference evidence="2" key="1">
    <citation type="submission" date="2019-08" db="EMBL/GenBank/DDBJ databases">
        <authorList>
            <person name="Ashton P.M."/>
            <person name="Dallman T."/>
            <person name="Nair S."/>
            <person name="De Pinna E."/>
            <person name="Peters T."/>
            <person name="Grant K."/>
        </authorList>
    </citation>
    <scope>NUCLEOTIDE SEQUENCE</scope>
    <source>
        <strain evidence="1">527491</strain>
        <strain evidence="2">780192</strain>
    </source>
</reference>
<sequence length="81" mass="9025">MKIKTMGASPLTGNIFQGTLNTENGMWVGKKEDVTEQAVKAVAEHLMIKKQKYAYKLKDGNYLIISHQIVDELPAEFADNA</sequence>
<dbReference type="EMBL" id="AAJCYU010000041">
    <property type="protein sequence ID" value="ECK7315286.1"/>
    <property type="molecule type" value="Genomic_DNA"/>
</dbReference>
<name>A0A3U4YCZ6_SALET</name>
<proteinExistence type="predicted"/>
<accession>A0A3U4YCZ6</accession>
<organism evidence="2">
    <name type="scientific">Salmonella enterica I</name>
    <dbReference type="NCBI Taxonomy" id="59201"/>
    <lineage>
        <taxon>Bacteria</taxon>
        <taxon>Pseudomonadati</taxon>
        <taxon>Pseudomonadota</taxon>
        <taxon>Gammaproteobacteria</taxon>
        <taxon>Enterobacterales</taxon>
        <taxon>Enterobacteriaceae</taxon>
        <taxon>Salmonella</taxon>
    </lineage>
</organism>
<evidence type="ECO:0000313" key="1">
    <source>
        <dbReference type="EMBL" id="ECI4618370.1"/>
    </source>
</evidence>
<comment type="caution">
    <text evidence="2">The sequence shown here is derived from an EMBL/GenBank/DDBJ whole genome shotgun (WGS) entry which is preliminary data.</text>
</comment>
<dbReference type="AlphaFoldDB" id="A0A3U4YCZ6"/>